<evidence type="ECO:0000256" key="1">
    <source>
        <dbReference type="SAM" id="MobiDB-lite"/>
    </source>
</evidence>
<comment type="caution">
    <text evidence="2">The sequence shown here is derived from an EMBL/GenBank/DDBJ whole genome shotgun (WGS) entry which is preliminary data.</text>
</comment>
<dbReference type="EMBL" id="CAAALY010124553">
    <property type="protein sequence ID" value="VEL31612.1"/>
    <property type="molecule type" value="Genomic_DNA"/>
</dbReference>
<name>A0A3S5C2T6_9PLAT</name>
<feature type="region of interest" description="Disordered" evidence="1">
    <location>
        <begin position="58"/>
        <end position="97"/>
    </location>
</feature>
<reference evidence="2" key="1">
    <citation type="submission" date="2018-11" db="EMBL/GenBank/DDBJ databases">
        <authorList>
            <consortium name="Pathogen Informatics"/>
        </authorList>
    </citation>
    <scope>NUCLEOTIDE SEQUENCE</scope>
</reference>
<dbReference type="Proteomes" id="UP000784294">
    <property type="component" value="Unassembled WGS sequence"/>
</dbReference>
<sequence>MRYILGLCCLSNLHRVRFVSVEQMAKGNLSHSGVLFKSALAHHFFPVTRALHAHTHLAEVASSSRPSGSRRAQDIDHAAAETRSAENTVLGTARPGP</sequence>
<organism evidence="2 3">
    <name type="scientific">Protopolystoma xenopodis</name>
    <dbReference type="NCBI Taxonomy" id="117903"/>
    <lineage>
        <taxon>Eukaryota</taxon>
        <taxon>Metazoa</taxon>
        <taxon>Spiralia</taxon>
        <taxon>Lophotrochozoa</taxon>
        <taxon>Platyhelminthes</taxon>
        <taxon>Monogenea</taxon>
        <taxon>Polyopisthocotylea</taxon>
        <taxon>Polystomatidea</taxon>
        <taxon>Polystomatidae</taxon>
        <taxon>Protopolystoma</taxon>
    </lineage>
</organism>
<proteinExistence type="predicted"/>
<gene>
    <name evidence="2" type="ORF">PXEA_LOCUS25052</name>
</gene>
<dbReference type="AlphaFoldDB" id="A0A3S5C2T6"/>
<accession>A0A3S5C2T6</accession>
<protein>
    <submittedName>
        <fullName evidence="2">Uncharacterized protein</fullName>
    </submittedName>
</protein>
<evidence type="ECO:0000313" key="2">
    <source>
        <dbReference type="EMBL" id="VEL31612.1"/>
    </source>
</evidence>
<feature type="compositionally biased region" description="Basic and acidic residues" evidence="1">
    <location>
        <begin position="71"/>
        <end position="84"/>
    </location>
</feature>
<evidence type="ECO:0000313" key="3">
    <source>
        <dbReference type="Proteomes" id="UP000784294"/>
    </source>
</evidence>
<keyword evidence="3" id="KW-1185">Reference proteome</keyword>